<keyword evidence="4" id="KW-0443">Lipid metabolism</keyword>
<evidence type="ECO:0000259" key="7">
    <source>
        <dbReference type="SMART" id="SM00563"/>
    </source>
</evidence>
<dbReference type="Proteomes" id="UP000179467">
    <property type="component" value="Unassembled WGS sequence"/>
</dbReference>
<dbReference type="RefSeq" id="WP_070933967.1">
    <property type="nucleotide sequence ID" value="NZ_MIPT01000001.1"/>
</dbReference>
<accession>A0A1S1HFZ9</accession>
<dbReference type="SMART" id="SM00563">
    <property type="entry name" value="PlsC"/>
    <property type="match status" value="1"/>
</dbReference>
<reference evidence="8 9" key="1">
    <citation type="submission" date="2016-09" db="EMBL/GenBank/DDBJ databases">
        <title>Metabolic pathway, cell adaptation mechanisms and a novel monoxygenase revealed through proteogenomic-transcription analysis of a Sphingomonas haloaromaticamans strain degrading the fungicide ortho-phenylphenol.</title>
        <authorList>
            <person name="Perruchon C."/>
            <person name="Papadopoulou E.S."/>
            <person name="Rousidou C."/>
            <person name="Vasileiadis S."/>
            <person name="Tanou G."/>
            <person name="Amoutzias G."/>
            <person name="Molassiotis A."/>
            <person name="Karpouzas D.G."/>
        </authorList>
    </citation>
    <scope>NUCLEOTIDE SEQUENCE [LARGE SCALE GENOMIC DNA]</scope>
    <source>
        <strain evidence="8 9">P3</strain>
    </source>
</reference>
<proteinExistence type="predicted"/>
<evidence type="ECO:0000256" key="4">
    <source>
        <dbReference type="ARBA" id="ARBA00023098"/>
    </source>
</evidence>
<feature type="chain" id="PRO_5010331053" evidence="6">
    <location>
        <begin position="25"/>
        <end position="247"/>
    </location>
</feature>
<sequence>MTFRLQRRLALAAGSLILSLPGHAVHRIVGHPSPWVRRFLWLAGRSFGLRTRIAGTPVRDHVLYVANHVSWLDILALGGATGAAFVSKDDVAGWPVVGWLAREGGTIFISRADRAGVKGQADALGAALATGRPAALFPEGTTGNGRELLPFRASLLASLDRAPPHVVVQPVAIDYGPAAARLAWTDGEAAGANARRVLGTAGSRGVTLRFLDPIDPRLGRKAVAQAAQAAIQAALLESGALVYSAAP</sequence>
<feature type="signal peptide" evidence="6">
    <location>
        <begin position="1"/>
        <end position="24"/>
    </location>
</feature>
<dbReference type="OrthoDB" id="9806880at2"/>
<evidence type="ECO:0000256" key="5">
    <source>
        <dbReference type="ARBA" id="ARBA00023315"/>
    </source>
</evidence>
<feature type="domain" description="Phospholipid/glycerol acyltransferase" evidence="7">
    <location>
        <begin position="62"/>
        <end position="176"/>
    </location>
</feature>
<evidence type="ECO:0000313" key="8">
    <source>
        <dbReference type="EMBL" id="OHT20386.1"/>
    </source>
</evidence>
<dbReference type="Pfam" id="PF01553">
    <property type="entry name" value="Acyltransferase"/>
    <property type="match status" value="1"/>
</dbReference>
<dbReference type="GO" id="GO:0003841">
    <property type="term" value="F:1-acylglycerol-3-phosphate O-acyltransferase activity"/>
    <property type="evidence" value="ECO:0007669"/>
    <property type="project" value="TreeGrafter"/>
</dbReference>
<evidence type="ECO:0000256" key="6">
    <source>
        <dbReference type="SAM" id="SignalP"/>
    </source>
</evidence>
<evidence type="ECO:0000256" key="2">
    <source>
        <dbReference type="ARBA" id="ARBA00022516"/>
    </source>
</evidence>
<dbReference type="AlphaFoldDB" id="A0A1S1HFZ9"/>
<comment type="pathway">
    <text evidence="1">Lipid metabolism.</text>
</comment>
<evidence type="ECO:0000256" key="3">
    <source>
        <dbReference type="ARBA" id="ARBA00022679"/>
    </source>
</evidence>
<dbReference type="PANTHER" id="PTHR10434">
    <property type="entry name" value="1-ACYL-SN-GLYCEROL-3-PHOSPHATE ACYLTRANSFERASE"/>
    <property type="match status" value="1"/>
</dbReference>
<dbReference type="SUPFAM" id="SSF69593">
    <property type="entry name" value="Glycerol-3-phosphate (1)-acyltransferase"/>
    <property type="match status" value="1"/>
</dbReference>
<keyword evidence="5 8" id="KW-0012">Acyltransferase</keyword>
<comment type="caution">
    <text evidence="8">The sequence shown here is derived from an EMBL/GenBank/DDBJ whole genome shotgun (WGS) entry which is preliminary data.</text>
</comment>
<dbReference type="InterPro" id="IPR002123">
    <property type="entry name" value="Plipid/glycerol_acylTrfase"/>
</dbReference>
<dbReference type="EMBL" id="MIPT01000001">
    <property type="protein sequence ID" value="OHT20386.1"/>
    <property type="molecule type" value="Genomic_DNA"/>
</dbReference>
<keyword evidence="6" id="KW-0732">Signal</keyword>
<gene>
    <name evidence="8" type="ORF">BHE75_02384</name>
</gene>
<dbReference type="GO" id="GO:0006654">
    <property type="term" value="P:phosphatidic acid biosynthetic process"/>
    <property type="evidence" value="ECO:0007669"/>
    <property type="project" value="TreeGrafter"/>
</dbReference>
<keyword evidence="2" id="KW-0444">Lipid biosynthesis</keyword>
<protein>
    <submittedName>
        <fullName evidence="8">2-acyl-glycerophospho-ethanolamine acyltransferase</fullName>
    </submittedName>
</protein>
<keyword evidence="3 8" id="KW-0808">Transferase</keyword>
<dbReference type="CDD" id="cd07989">
    <property type="entry name" value="LPLAT_AGPAT-like"/>
    <property type="match status" value="1"/>
</dbReference>
<organism evidence="8 9">
    <name type="scientific">Edaphosphingomonas haloaromaticamans</name>
    <dbReference type="NCBI Taxonomy" id="653954"/>
    <lineage>
        <taxon>Bacteria</taxon>
        <taxon>Pseudomonadati</taxon>
        <taxon>Pseudomonadota</taxon>
        <taxon>Alphaproteobacteria</taxon>
        <taxon>Sphingomonadales</taxon>
        <taxon>Rhizorhabdaceae</taxon>
        <taxon>Edaphosphingomonas</taxon>
    </lineage>
</organism>
<keyword evidence="9" id="KW-1185">Reference proteome</keyword>
<dbReference type="PANTHER" id="PTHR10434:SF64">
    <property type="entry name" value="1-ACYL-SN-GLYCEROL-3-PHOSPHATE ACYLTRANSFERASE-RELATED"/>
    <property type="match status" value="1"/>
</dbReference>
<evidence type="ECO:0000256" key="1">
    <source>
        <dbReference type="ARBA" id="ARBA00005189"/>
    </source>
</evidence>
<name>A0A1S1HFZ9_9SPHN</name>
<evidence type="ECO:0000313" key="9">
    <source>
        <dbReference type="Proteomes" id="UP000179467"/>
    </source>
</evidence>